<reference evidence="12" key="1">
    <citation type="submission" date="2021-01" db="EMBL/GenBank/DDBJ databases">
        <title>Whole genome shotgun sequence of Planosporangium mesophilum NBRC 109066.</title>
        <authorList>
            <person name="Komaki H."/>
            <person name="Tamura T."/>
        </authorList>
    </citation>
    <scope>NUCLEOTIDE SEQUENCE</scope>
    <source>
        <strain evidence="12">NBRC 109066</strain>
    </source>
</reference>
<keyword evidence="12" id="KW-0282">Flagellum</keyword>
<evidence type="ECO:0000313" key="13">
    <source>
        <dbReference type="Proteomes" id="UP000599074"/>
    </source>
</evidence>
<evidence type="ECO:0000256" key="9">
    <source>
        <dbReference type="ARBA" id="ARBA00023143"/>
    </source>
</evidence>
<keyword evidence="6" id="KW-0145">Chemotaxis</keyword>
<sequence>MTKASSMAGPSRTAGRINRRSKSAGPEPYDFRRPTNLSREHIRTLQIAYETFARQFTTILTTSLRAVSQVTLISIEQFTYDEYISSLSSPTIVAKLSMEPLPGTAIAEFSLAIAMTSIDHMLGGSGGPQPERPLTEIEAPLLNGLMDRMLGELRYAFEGIASTRPQLTGIEYNPQFVQAGGASDPVIVASFEMRVGAEECVMTICLPFGMIFPKLQGDRNDVQLSPAQRAAREAAHRNLVAGMESVPLDVAVRFQQMRMRPEDLINLRPGDVVTLNHPTTQPLAVTTAGLTFAHAVPGTQGSRLACLVVAPAKEEDRR</sequence>
<dbReference type="GO" id="GO:0005886">
    <property type="term" value="C:plasma membrane"/>
    <property type="evidence" value="ECO:0007669"/>
    <property type="project" value="UniProtKB-SubCell"/>
</dbReference>
<evidence type="ECO:0000256" key="1">
    <source>
        <dbReference type="ARBA" id="ARBA00004117"/>
    </source>
</evidence>
<dbReference type="AlphaFoldDB" id="A0A8J3TID8"/>
<dbReference type="PANTHER" id="PTHR30034:SF6">
    <property type="entry name" value="YOP PROTEINS TRANSLOCATION PROTEIN Q"/>
    <property type="match status" value="1"/>
</dbReference>
<dbReference type="SUPFAM" id="SSF103039">
    <property type="entry name" value="CheC-like"/>
    <property type="match status" value="1"/>
</dbReference>
<dbReference type="Proteomes" id="UP000599074">
    <property type="component" value="Unassembled WGS sequence"/>
</dbReference>
<evidence type="ECO:0000256" key="3">
    <source>
        <dbReference type="ARBA" id="ARBA00011049"/>
    </source>
</evidence>
<dbReference type="GO" id="GO:0050918">
    <property type="term" value="P:positive chemotaxis"/>
    <property type="evidence" value="ECO:0007669"/>
    <property type="project" value="TreeGrafter"/>
</dbReference>
<accession>A0A8J3TID8</accession>
<organism evidence="12 13">
    <name type="scientific">Planosporangium mesophilum</name>
    <dbReference type="NCBI Taxonomy" id="689768"/>
    <lineage>
        <taxon>Bacteria</taxon>
        <taxon>Bacillati</taxon>
        <taxon>Actinomycetota</taxon>
        <taxon>Actinomycetes</taxon>
        <taxon>Micromonosporales</taxon>
        <taxon>Micromonosporaceae</taxon>
        <taxon>Planosporangium</taxon>
    </lineage>
</organism>
<dbReference type="PANTHER" id="PTHR30034">
    <property type="entry name" value="FLAGELLAR MOTOR SWITCH PROTEIN FLIM"/>
    <property type="match status" value="1"/>
</dbReference>
<dbReference type="SUPFAM" id="SSF101801">
    <property type="entry name" value="Surface presentation of antigens (SPOA)"/>
    <property type="match status" value="1"/>
</dbReference>
<feature type="domain" description="Flagellar motor switch protein FliN-like C-terminal" evidence="11">
    <location>
        <begin position="244"/>
        <end position="308"/>
    </location>
</feature>
<dbReference type="InterPro" id="IPR028976">
    <property type="entry name" value="CheC-like_sf"/>
</dbReference>
<dbReference type="InterPro" id="IPR001543">
    <property type="entry name" value="FliN-like_C"/>
</dbReference>
<dbReference type="Gene3D" id="3.40.1550.10">
    <property type="entry name" value="CheC-like"/>
    <property type="match status" value="1"/>
</dbReference>
<dbReference type="GO" id="GO:0009425">
    <property type="term" value="C:bacterial-type flagellum basal body"/>
    <property type="evidence" value="ECO:0007669"/>
    <property type="project" value="UniProtKB-SubCell"/>
</dbReference>
<dbReference type="EMBL" id="BOON01000067">
    <property type="protein sequence ID" value="GII26156.1"/>
    <property type="molecule type" value="Genomic_DNA"/>
</dbReference>
<comment type="subcellular location">
    <subcellularLocation>
        <location evidence="1">Bacterial flagellum basal body</location>
    </subcellularLocation>
    <subcellularLocation>
        <location evidence="2">Cell membrane</location>
        <topology evidence="2">Peripheral membrane protein</topology>
    </subcellularLocation>
</comment>
<evidence type="ECO:0000256" key="2">
    <source>
        <dbReference type="ARBA" id="ARBA00004202"/>
    </source>
</evidence>
<keyword evidence="13" id="KW-1185">Reference proteome</keyword>
<dbReference type="GO" id="GO:0003774">
    <property type="term" value="F:cytoskeletal motor activity"/>
    <property type="evidence" value="ECO:0007669"/>
    <property type="project" value="InterPro"/>
</dbReference>
<evidence type="ECO:0000256" key="5">
    <source>
        <dbReference type="ARBA" id="ARBA00022475"/>
    </source>
</evidence>
<dbReference type="RefSeq" id="WP_239088521.1">
    <property type="nucleotide sequence ID" value="NZ_BOON01000067.1"/>
</dbReference>
<keyword evidence="12" id="KW-0969">Cilium</keyword>
<evidence type="ECO:0000256" key="7">
    <source>
        <dbReference type="ARBA" id="ARBA00022779"/>
    </source>
</evidence>
<keyword evidence="8" id="KW-0472">Membrane</keyword>
<protein>
    <recommendedName>
        <fullName evidence="4">Flagellar motor switch protein FliM</fullName>
    </recommendedName>
</protein>
<proteinExistence type="inferred from homology"/>
<evidence type="ECO:0000256" key="8">
    <source>
        <dbReference type="ARBA" id="ARBA00023136"/>
    </source>
</evidence>
<evidence type="ECO:0000259" key="11">
    <source>
        <dbReference type="Pfam" id="PF01052"/>
    </source>
</evidence>
<dbReference type="InterPro" id="IPR036429">
    <property type="entry name" value="SpoA-like_sf"/>
</dbReference>
<dbReference type="GO" id="GO:0071978">
    <property type="term" value="P:bacterial-type flagellum-dependent swarming motility"/>
    <property type="evidence" value="ECO:0007669"/>
    <property type="project" value="TreeGrafter"/>
</dbReference>
<evidence type="ECO:0000256" key="6">
    <source>
        <dbReference type="ARBA" id="ARBA00022500"/>
    </source>
</evidence>
<gene>
    <name evidence="12" type="primary">fliM</name>
    <name evidence="12" type="ORF">Pme01_57530</name>
</gene>
<keyword evidence="5" id="KW-1003">Cell membrane</keyword>
<dbReference type="Pfam" id="PF02154">
    <property type="entry name" value="FliM"/>
    <property type="match status" value="1"/>
</dbReference>
<keyword evidence="9" id="KW-0975">Bacterial flagellum</keyword>
<dbReference type="Pfam" id="PF01052">
    <property type="entry name" value="FliMN_C"/>
    <property type="match status" value="1"/>
</dbReference>
<feature type="region of interest" description="Disordered" evidence="10">
    <location>
        <begin position="1"/>
        <end position="35"/>
    </location>
</feature>
<dbReference type="Gene3D" id="2.30.330.10">
    <property type="entry name" value="SpoA-like"/>
    <property type="match status" value="1"/>
</dbReference>
<dbReference type="InterPro" id="IPR001689">
    <property type="entry name" value="Flag_FliM"/>
</dbReference>
<evidence type="ECO:0000313" key="12">
    <source>
        <dbReference type="EMBL" id="GII26156.1"/>
    </source>
</evidence>
<dbReference type="PRINTS" id="PR00955">
    <property type="entry name" value="FLGMOTORFLIM"/>
</dbReference>
<evidence type="ECO:0000256" key="4">
    <source>
        <dbReference type="ARBA" id="ARBA00021898"/>
    </source>
</evidence>
<name>A0A8J3TID8_9ACTN</name>
<keyword evidence="7" id="KW-0283">Flagellar rotation</keyword>
<comment type="similarity">
    <text evidence="3">Belongs to the FliM family.</text>
</comment>
<keyword evidence="12" id="KW-0966">Cell projection</keyword>
<dbReference type="PIRSF" id="PIRSF002888">
    <property type="entry name" value="FliM"/>
    <property type="match status" value="1"/>
</dbReference>
<dbReference type="CDD" id="cd17908">
    <property type="entry name" value="FliM"/>
    <property type="match status" value="1"/>
</dbReference>
<evidence type="ECO:0000256" key="10">
    <source>
        <dbReference type="SAM" id="MobiDB-lite"/>
    </source>
</evidence>
<comment type="caution">
    <text evidence="12">The sequence shown here is derived from an EMBL/GenBank/DDBJ whole genome shotgun (WGS) entry which is preliminary data.</text>
</comment>